<dbReference type="Pfam" id="PF08245">
    <property type="entry name" value="Mur_ligase_M"/>
    <property type="match status" value="1"/>
</dbReference>
<comment type="catalytic activity">
    <reaction evidence="9">
        <text>(6S)-5,6,7,8-tetrahydrofolyl-(gamma-L-Glu)(n) + L-glutamate + ATP = (6S)-5,6,7,8-tetrahydrofolyl-(gamma-L-Glu)(n+1) + ADP + phosphate + H(+)</text>
        <dbReference type="Rhea" id="RHEA:10580"/>
        <dbReference type="Rhea" id="RHEA-COMP:14738"/>
        <dbReference type="Rhea" id="RHEA-COMP:14740"/>
        <dbReference type="ChEBI" id="CHEBI:15378"/>
        <dbReference type="ChEBI" id="CHEBI:29985"/>
        <dbReference type="ChEBI" id="CHEBI:30616"/>
        <dbReference type="ChEBI" id="CHEBI:43474"/>
        <dbReference type="ChEBI" id="CHEBI:141005"/>
        <dbReference type="ChEBI" id="CHEBI:456216"/>
        <dbReference type="EC" id="6.3.2.17"/>
    </reaction>
</comment>
<dbReference type="NCBIfam" id="TIGR01499">
    <property type="entry name" value="folC"/>
    <property type="match status" value="1"/>
</dbReference>
<evidence type="ECO:0000313" key="13">
    <source>
        <dbReference type="EMBL" id="SEC94410.1"/>
    </source>
</evidence>
<sequence>MTHSIPRLHPGRSFRDATDYLYRLPRGAKSSGLARAGEFYDRLGTPQDAVRTVHVAGTAGKGSVSTFLASILDAHGWRVGAHLSPHVRSILERFQVAGAPITECAFLDLVDRIAPVAEGMADSDVGMPTFFEVANAIAFAHFASVPVDYAVIETGIGGLLDATNTIRRPDKLAVITRIGLDHTDMLGDTESAIARHKAGILPRGGHGIALRHPSREVRRTIATVAQERRCVLDQLDDRAISCDISAAGTHVRLHDSEPMKLGLEGRHQGVNAALALRAAEFLAARDGWSLDPAGVRDGLADATLPGRFERRTTVDGQQLVLDGAHNAVKLAALTSTLQDLYPGQRSTWVLAFKDDKDIDAALAALAPSAAGIVATEFRETGGGTGAASCMPARKVAERARTHGLRSIAVECPIEAVTMARLVAGDAPVVVSGSFLLLSAVTSVLEPARSAHR</sequence>
<dbReference type="InterPro" id="IPR001645">
    <property type="entry name" value="Folylpolyglutamate_synth"/>
</dbReference>
<dbReference type="Gene3D" id="3.40.1190.10">
    <property type="entry name" value="Mur-like, catalytic domain"/>
    <property type="match status" value="1"/>
</dbReference>
<dbReference type="InterPro" id="IPR036615">
    <property type="entry name" value="Mur_ligase_C_dom_sf"/>
</dbReference>
<dbReference type="InterPro" id="IPR004101">
    <property type="entry name" value="Mur_ligase_C"/>
</dbReference>
<evidence type="ECO:0000256" key="2">
    <source>
        <dbReference type="ARBA" id="ARBA00013025"/>
    </source>
</evidence>
<feature type="domain" description="Mur ligase C-terminal" evidence="11">
    <location>
        <begin position="306"/>
        <end position="434"/>
    </location>
</feature>
<evidence type="ECO:0000256" key="5">
    <source>
        <dbReference type="ARBA" id="ARBA00022741"/>
    </source>
</evidence>
<gene>
    <name evidence="13" type="ORF">SAMN04490239_6086</name>
</gene>
<evidence type="ECO:0000256" key="10">
    <source>
        <dbReference type="PIRNR" id="PIRNR001563"/>
    </source>
</evidence>
<dbReference type="RefSeq" id="WP_072946770.1">
    <property type="nucleotide sequence ID" value="NZ_FNSV01000005.1"/>
</dbReference>
<keyword evidence="7" id="KW-0460">Magnesium</keyword>
<evidence type="ECO:0000256" key="4">
    <source>
        <dbReference type="ARBA" id="ARBA00022723"/>
    </source>
</evidence>
<dbReference type="GO" id="GO:0005524">
    <property type="term" value="F:ATP binding"/>
    <property type="evidence" value="ECO:0007669"/>
    <property type="project" value="UniProtKB-KW"/>
</dbReference>
<proteinExistence type="inferred from homology"/>
<dbReference type="EMBL" id="FNSV01000005">
    <property type="protein sequence ID" value="SEC94410.1"/>
    <property type="molecule type" value="Genomic_DNA"/>
</dbReference>
<evidence type="ECO:0000256" key="8">
    <source>
        <dbReference type="ARBA" id="ARBA00030592"/>
    </source>
</evidence>
<dbReference type="SUPFAM" id="SSF53244">
    <property type="entry name" value="MurD-like peptide ligases, peptide-binding domain"/>
    <property type="match status" value="1"/>
</dbReference>
<protein>
    <recommendedName>
        <fullName evidence="2">tetrahydrofolate synthase</fullName>
        <ecNumber evidence="2">6.3.2.17</ecNumber>
    </recommendedName>
    <alternativeName>
        <fullName evidence="8">Tetrahydrofolylpolyglutamate synthase</fullName>
    </alternativeName>
</protein>
<dbReference type="AlphaFoldDB" id="A0A1H4WMX7"/>
<dbReference type="PANTHER" id="PTHR11136">
    <property type="entry name" value="FOLYLPOLYGLUTAMATE SYNTHASE-RELATED"/>
    <property type="match status" value="1"/>
</dbReference>
<keyword evidence="5 10" id="KW-0547">Nucleotide-binding</keyword>
<comment type="similarity">
    <text evidence="1 10">Belongs to the folylpolyglutamate synthase family.</text>
</comment>
<dbReference type="GO" id="GO:0046872">
    <property type="term" value="F:metal ion binding"/>
    <property type="evidence" value="ECO:0007669"/>
    <property type="project" value="UniProtKB-KW"/>
</dbReference>
<name>A0A1H4WMX7_9NOCA</name>
<dbReference type="Proteomes" id="UP000183561">
    <property type="component" value="Unassembled WGS sequence"/>
</dbReference>
<dbReference type="InterPro" id="IPR013221">
    <property type="entry name" value="Mur_ligase_cen"/>
</dbReference>
<accession>A0A1H4WMX7</accession>
<keyword evidence="4" id="KW-0479">Metal-binding</keyword>
<evidence type="ECO:0000256" key="6">
    <source>
        <dbReference type="ARBA" id="ARBA00022840"/>
    </source>
</evidence>
<reference evidence="14" key="1">
    <citation type="submission" date="2016-10" db="EMBL/GenBank/DDBJ databases">
        <authorList>
            <person name="Varghese N."/>
            <person name="Submissions S."/>
        </authorList>
    </citation>
    <scope>NUCLEOTIDE SEQUENCE [LARGE SCALE GENOMIC DNA]</scope>
    <source>
        <strain evidence="14">DSM 44498</strain>
    </source>
</reference>
<evidence type="ECO:0000313" key="14">
    <source>
        <dbReference type="Proteomes" id="UP000183561"/>
    </source>
</evidence>
<dbReference type="Gene3D" id="3.90.190.20">
    <property type="entry name" value="Mur ligase, C-terminal domain"/>
    <property type="match status" value="1"/>
</dbReference>
<keyword evidence="14" id="KW-1185">Reference proteome</keyword>
<evidence type="ECO:0000256" key="9">
    <source>
        <dbReference type="ARBA" id="ARBA00047493"/>
    </source>
</evidence>
<dbReference type="OrthoDB" id="9809356at2"/>
<organism evidence="13 14">
    <name type="scientific">Rhodococcus koreensis</name>
    <dbReference type="NCBI Taxonomy" id="99653"/>
    <lineage>
        <taxon>Bacteria</taxon>
        <taxon>Bacillati</taxon>
        <taxon>Actinomycetota</taxon>
        <taxon>Actinomycetes</taxon>
        <taxon>Mycobacteriales</taxon>
        <taxon>Nocardiaceae</taxon>
        <taxon>Rhodococcus</taxon>
    </lineage>
</organism>
<feature type="domain" description="Mur ligase central" evidence="12">
    <location>
        <begin position="55"/>
        <end position="278"/>
    </location>
</feature>
<evidence type="ECO:0000256" key="7">
    <source>
        <dbReference type="ARBA" id="ARBA00022842"/>
    </source>
</evidence>
<dbReference type="InterPro" id="IPR036565">
    <property type="entry name" value="Mur-like_cat_sf"/>
</dbReference>
<dbReference type="PANTHER" id="PTHR11136:SF0">
    <property type="entry name" value="DIHYDROFOLATE SYNTHETASE-RELATED"/>
    <property type="match status" value="1"/>
</dbReference>
<evidence type="ECO:0000256" key="1">
    <source>
        <dbReference type="ARBA" id="ARBA00008276"/>
    </source>
</evidence>
<keyword evidence="6 10" id="KW-0067">ATP-binding</keyword>
<evidence type="ECO:0000256" key="3">
    <source>
        <dbReference type="ARBA" id="ARBA00022598"/>
    </source>
</evidence>
<dbReference type="GO" id="GO:0005737">
    <property type="term" value="C:cytoplasm"/>
    <property type="evidence" value="ECO:0007669"/>
    <property type="project" value="TreeGrafter"/>
</dbReference>
<dbReference type="GO" id="GO:0004326">
    <property type="term" value="F:tetrahydrofolylpolyglutamate synthase activity"/>
    <property type="evidence" value="ECO:0007669"/>
    <property type="project" value="UniProtKB-EC"/>
</dbReference>
<evidence type="ECO:0000259" key="12">
    <source>
        <dbReference type="Pfam" id="PF08245"/>
    </source>
</evidence>
<dbReference type="SUPFAM" id="SSF53623">
    <property type="entry name" value="MurD-like peptide ligases, catalytic domain"/>
    <property type="match status" value="1"/>
</dbReference>
<keyword evidence="3 10" id="KW-0436">Ligase</keyword>
<evidence type="ECO:0000259" key="11">
    <source>
        <dbReference type="Pfam" id="PF02875"/>
    </source>
</evidence>
<dbReference type="GO" id="GO:0008841">
    <property type="term" value="F:dihydrofolate synthase activity"/>
    <property type="evidence" value="ECO:0007669"/>
    <property type="project" value="TreeGrafter"/>
</dbReference>
<dbReference type="PIRSF" id="PIRSF001563">
    <property type="entry name" value="Folylpolyglu_synth"/>
    <property type="match status" value="1"/>
</dbReference>
<dbReference type="Pfam" id="PF02875">
    <property type="entry name" value="Mur_ligase_C"/>
    <property type="match status" value="1"/>
</dbReference>
<dbReference type="EC" id="6.3.2.17" evidence="2"/>